<keyword evidence="6" id="KW-0969">Cilium</keyword>
<feature type="region of interest" description="Disordered" evidence="5">
    <location>
        <begin position="1"/>
        <end position="24"/>
    </location>
</feature>
<keyword evidence="8" id="KW-1185">Reference proteome</keyword>
<comment type="caution">
    <text evidence="6">The sequence shown here is derived from an EMBL/GenBank/DDBJ whole genome shotgun (WGS) entry which is preliminary data.</text>
</comment>
<comment type="function">
    <text evidence="4">Required for flagellar hook formation. May act as a scaffolding protein.</text>
</comment>
<dbReference type="EMBL" id="PKUQ01000050">
    <property type="protein sequence ID" value="PLW75524.1"/>
    <property type="molecule type" value="Genomic_DNA"/>
</dbReference>
<evidence type="ECO:0000256" key="5">
    <source>
        <dbReference type="SAM" id="MobiDB-lite"/>
    </source>
</evidence>
<accession>A0A2N5XM07</accession>
<keyword evidence="6" id="KW-0282">Flagellum</keyword>
<dbReference type="NCBIfam" id="NF004670">
    <property type="entry name" value="PRK06009.1"/>
    <property type="match status" value="1"/>
</dbReference>
<evidence type="ECO:0000313" key="6">
    <source>
        <dbReference type="EMBL" id="PLW75524.1"/>
    </source>
</evidence>
<organism evidence="6 8">
    <name type="scientific">Cohaesibacter celericrescens</name>
    <dbReference type="NCBI Taxonomy" id="2067669"/>
    <lineage>
        <taxon>Bacteria</taxon>
        <taxon>Pseudomonadati</taxon>
        <taxon>Pseudomonadota</taxon>
        <taxon>Alphaproteobacteria</taxon>
        <taxon>Hyphomicrobiales</taxon>
        <taxon>Cohaesibacteraceae</taxon>
    </lineage>
</organism>
<evidence type="ECO:0000256" key="2">
    <source>
        <dbReference type="ARBA" id="ARBA00016013"/>
    </source>
</evidence>
<protein>
    <recommendedName>
        <fullName evidence="2">Basal-body rod modification protein FlgD</fullName>
    </recommendedName>
</protein>
<comment type="similarity">
    <text evidence="1">Belongs to the FlgD family.</text>
</comment>
<evidence type="ECO:0000256" key="3">
    <source>
        <dbReference type="ARBA" id="ARBA00022795"/>
    </source>
</evidence>
<proteinExistence type="inferred from homology"/>
<dbReference type="EMBL" id="PKUQ01000001">
    <property type="protein sequence ID" value="PLW78931.1"/>
    <property type="molecule type" value="Genomic_DNA"/>
</dbReference>
<sequence>MSVSTVTPSSSVDTTSSSTSSAMQTQTMDYDSFLQLMVTQMKNQDPTEPTDMGEQMGQLASFSNVEQNIQTNNKLDAVLSQLYVNQSASLIGKTITTTNNISGQIESVGIYSDGVVAKLQDGTDVLIGPGVTIS</sequence>
<dbReference type="Proteomes" id="UP000234881">
    <property type="component" value="Unassembled WGS sequence"/>
</dbReference>
<keyword evidence="3" id="KW-1005">Bacterial flagellum biogenesis</keyword>
<name>A0A2N5XM07_9HYPH</name>
<evidence type="ECO:0000256" key="4">
    <source>
        <dbReference type="ARBA" id="ARBA00024746"/>
    </source>
</evidence>
<dbReference type="Pfam" id="PF03963">
    <property type="entry name" value="FlgD"/>
    <property type="match status" value="1"/>
</dbReference>
<evidence type="ECO:0000256" key="1">
    <source>
        <dbReference type="ARBA" id="ARBA00010577"/>
    </source>
</evidence>
<dbReference type="InterPro" id="IPR005648">
    <property type="entry name" value="FlgD"/>
</dbReference>
<gene>
    <name evidence="7" type="ORF">C0081_01450</name>
    <name evidence="6" type="ORF">C0081_19490</name>
</gene>
<feature type="compositionally biased region" description="Low complexity" evidence="5">
    <location>
        <begin position="1"/>
        <end position="21"/>
    </location>
</feature>
<keyword evidence="6" id="KW-0966">Cell projection</keyword>
<evidence type="ECO:0000313" key="8">
    <source>
        <dbReference type="Proteomes" id="UP000234881"/>
    </source>
</evidence>
<dbReference type="RefSeq" id="WP_101532015.1">
    <property type="nucleotide sequence ID" value="NZ_JBFHIU010000027.1"/>
</dbReference>
<dbReference type="AlphaFoldDB" id="A0A2N5XM07"/>
<evidence type="ECO:0000313" key="7">
    <source>
        <dbReference type="EMBL" id="PLW78931.1"/>
    </source>
</evidence>
<reference evidence="6 8" key="1">
    <citation type="submission" date="2018-01" db="EMBL/GenBank/DDBJ databases">
        <title>The draft genome sequence of Cohaesibacter sp. H1304.</title>
        <authorList>
            <person name="Wang N.-N."/>
            <person name="Du Z.-J."/>
        </authorList>
    </citation>
    <scope>NUCLEOTIDE SEQUENCE [LARGE SCALE GENOMIC DNA]</scope>
    <source>
        <strain evidence="6 8">H1304</strain>
    </source>
</reference>
<dbReference type="OrthoDB" id="9785233at2"/>
<dbReference type="GO" id="GO:0044781">
    <property type="term" value="P:bacterial-type flagellum organization"/>
    <property type="evidence" value="ECO:0007669"/>
    <property type="project" value="UniProtKB-KW"/>
</dbReference>